<reference evidence="2 3" key="1">
    <citation type="submission" date="2024-06" db="EMBL/GenBank/DDBJ databases">
        <authorList>
            <person name="Kaempfer P."/>
            <person name="Viver T."/>
        </authorList>
    </citation>
    <scope>NUCLEOTIDE SEQUENCE [LARGE SCALE GENOMIC DNA]</scope>
    <source>
        <strain evidence="2 3">ST-37</strain>
    </source>
</reference>
<keyword evidence="1" id="KW-0472">Membrane</keyword>
<evidence type="ECO:0000256" key="1">
    <source>
        <dbReference type="SAM" id="Phobius"/>
    </source>
</evidence>
<dbReference type="Proteomes" id="UP001629058">
    <property type="component" value="Unassembled WGS sequence"/>
</dbReference>
<proteinExistence type="predicted"/>
<sequence>MDKNIRKQLKTEYDNLEIKPSDNLWEKLKLGLDNNSETAQKTSFQWWKYAAVIVLLLSLGTLFYLNSNKSLKPEETIAVKKTDENFLKPIKKVESVVADNEELKTIPERIIESEKTQKKQSEIIVQTQSEISQETSKIAKAEPQISIKPEIEINNKPEQLTPESPQLAATKPVVKENKVKYITANDLIFQRKYSIEKKENAQENVKRLGIITINKINVSPELITIFNGSSNNTNEQK</sequence>
<keyword evidence="3" id="KW-1185">Reference proteome</keyword>
<feature type="transmembrane region" description="Helical" evidence="1">
    <location>
        <begin position="46"/>
        <end position="65"/>
    </location>
</feature>
<gene>
    <name evidence="2" type="ORF">ABS765_02755</name>
</gene>
<keyword evidence="1" id="KW-0812">Transmembrane</keyword>
<dbReference type="EMBL" id="JBELPY010000001">
    <property type="protein sequence ID" value="MFL9832947.1"/>
    <property type="molecule type" value="Genomic_DNA"/>
</dbReference>
<dbReference type="RefSeq" id="WP_408087306.1">
    <property type="nucleotide sequence ID" value="NZ_JBELPY010000001.1"/>
</dbReference>
<evidence type="ECO:0000313" key="3">
    <source>
        <dbReference type="Proteomes" id="UP001629058"/>
    </source>
</evidence>
<organism evidence="2 3">
    <name type="scientific">Chryseobacterium terrae</name>
    <dbReference type="NCBI Taxonomy" id="3163299"/>
    <lineage>
        <taxon>Bacteria</taxon>
        <taxon>Pseudomonadati</taxon>
        <taxon>Bacteroidota</taxon>
        <taxon>Flavobacteriia</taxon>
        <taxon>Flavobacteriales</taxon>
        <taxon>Weeksellaceae</taxon>
        <taxon>Chryseobacterium group</taxon>
        <taxon>Chryseobacterium</taxon>
    </lineage>
</organism>
<accession>A0ABW8XZD3</accession>
<evidence type="ECO:0000313" key="2">
    <source>
        <dbReference type="EMBL" id="MFL9832947.1"/>
    </source>
</evidence>
<name>A0ABW8XZD3_9FLAO</name>
<keyword evidence="1" id="KW-1133">Transmembrane helix</keyword>
<protein>
    <submittedName>
        <fullName evidence="2">Uncharacterized protein</fullName>
    </submittedName>
</protein>
<comment type="caution">
    <text evidence="2">The sequence shown here is derived from an EMBL/GenBank/DDBJ whole genome shotgun (WGS) entry which is preliminary data.</text>
</comment>